<accession>A0A835UVV4</accession>
<dbReference type="AlphaFoldDB" id="A0A835UVV4"/>
<dbReference type="EMBL" id="JADCNL010000006">
    <property type="protein sequence ID" value="KAG0475942.1"/>
    <property type="molecule type" value="Genomic_DNA"/>
</dbReference>
<evidence type="ECO:0000256" key="1">
    <source>
        <dbReference type="SAM" id="MobiDB-lite"/>
    </source>
</evidence>
<comment type="caution">
    <text evidence="2">The sequence shown here is derived from an EMBL/GenBank/DDBJ whole genome shotgun (WGS) entry which is preliminary data.</text>
</comment>
<keyword evidence="3" id="KW-1185">Reference proteome</keyword>
<dbReference type="OrthoDB" id="688758at2759"/>
<sequence length="208" mass="23573">MELSKQLLFLVATIGFFFLSTAIAEAWFIHDEVCISVSLATTLAPPLPASLSQLEDCTSSRRRKQLSNIDRWQRLHITSLSSDLTSADVQRRAHRRLHPSVGKVEAPRIFLFFFLLLMARQSSPEIDDELFNEVYGKEYTGPLGSTHNNVDAKANANKRPSANDQSDEEDQIRDPNAVPTDFTSRKLSFGKQKLRLLRGTGRREKKKK</sequence>
<organism evidence="2 3">
    <name type="scientific">Vanilla planifolia</name>
    <name type="common">Vanilla</name>
    <dbReference type="NCBI Taxonomy" id="51239"/>
    <lineage>
        <taxon>Eukaryota</taxon>
        <taxon>Viridiplantae</taxon>
        <taxon>Streptophyta</taxon>
        <taxon>Embryophyta</taxon>
        <taxon>Tracheophyta</taxon>
        <taxon>Spermatophyta</taxon>
        <taxon>Magnoliopsida</taxon>
        <taxon>Liliopsida</taxon>
        <taxon>Asparagales</taxon>
        <taxon>Orchidaceae</taxon>
        <taxon>Vanilloideae</taxon>
        <taxon>Vanilleae</taxon>
        <taxon>Vanilla</taxon>
    </lineage>
</organism>
<evidence type="ECO:0000313" key="3">
    <source>
        <dbReference type="Proteomes" id="UP000636800"/>
    </source>
</evidence>
<dbReference type="PANTHER" id="PTHR34210:SF3">
    <property type="entry name" value="CCHC-TYPE DOMAIN-CONTAINING PROTEIN"/>
    <property type="match status" value="1"/>
</dbReference>
<dbReference type="PANTHER" id="PTHR34210">
    <property type="entry name" value="OS01G0252900 PROTEIN"/>
    <property type="match status" value="1"/>
</dbReference>
<dbReference type="Proteomes" id="UP000636800">
    <property type="component" value="Chromosome 6"/>
</dbReference>
<evidence type="ECO:0000313" key="2">
    <source>
        <dbReference type="EMBL" id="KAG0475942.1"/>
    </source>
</evidence>
<reference evidence="2 3" key="1">
    <citation type="journal article" date="2020" name="Nat. Food">
        <title>A phased Vanilla planifolia genome enables genetic improvement of flavour and production.</title>
        <authorList>
            <person name="Hasing T."/>
            <person name="Tang H."/>
            <person name="Brym M."/>
            <person name="Khazi F."/>
            <person name="Huang T."/>
            <person name="Chambers A.H."/>
        </authorList>
    </citation>
    <scope>NUCLEOTIDE SEQUENCE [LARGE SCALE GENOMIC DNA]</scope>
    <source>
        <tissue evidence="2">Leaf</tissue>
    </source>
</reference>
<name>A0A835UVV4_VANPL</name>
<protein>
    <submittedName>
        <fullName evidence="2">Uncharacterized protein</fullName>
    </submittedName>
</protein>
<gene>
    <name evidence="2" type="ORF">HPP92_012783</name>
</gene>
<feature type="region of interest" description="Disordered" evidence="1">
    <location>
        <begin position="141"/>
        <end position="208"/>
    </location>
</feature>
<proteinExistence type="predicted"/>